<keyword evidence="1" id="KW-0472">Membrane</keyword>
<dbReference type="EMBL" id="HBUF01158082">
    <property type="protein sequence ID" value="CAG6649523.1"/>
    <property type="molecule type" value="Transcribed_RNA"/>
</dbReference>
<dbReference type="EMBL" id="HBUF01158081">
    <property type="protein sequence ID" value="CAG6649521.1"/>
    <property type="molecule type" value="Transcribed_RNA"/>
</dbReference>
<protein>
    <submittedName>
        <fullName evidence="2">Uncharacterized protein</fullName>
    </submittedName>
</protein>
<dbReference type="AlphaFoldDB" id="A0A8D8RF46"/>
<keyword evidence="1" id="KW-1133">Transmembrane helix</keyword>
<dbReference type="EMBL" id="HBUF01158083">
    <property type="protein sequence ID" value="CAG6649525.1"/>
    <property type="molecule type" value="Transcribed_RNA"/>
</dbReference>
<evidence type="ECO:0000313" key="2">
    <source>
        <dbReference type="EMBL" id="CAG6649521.1"/>
    </source>
</evidence>
<sequence length="112" mass="13360">MFPPPLFFQFFSTLDFRNFPFDFSSVFGKAFFFYPLSLHFFLVFLSAQVHFTFFTAFIQSIPEFEAIFKEIHNRNKTHHQTEQRFPKRVSPMWRWVLPSLALPVSPSGTRGR</sequence>
<proteinExistence type="predicted"/>
<evidence type="ECO:0000256" key="1">
    <source>
        <dbReference type="SAM" id="Phobius"/>
    </source>
</evidence>
<reference evidence="2" key="1">
    <citation type="submission" date="2021-05" db="EMBL/GenBank/DDBJ databases">
        <authorList>
            <person name="Alioto T."/>
            <person name="Alioto T."/>
            <person name="Gomez Garrido J."/>
        </authorList>
    </citation>
    <scope>NUCLEOTIDE SEQUENCE</scope>
</reference>
<dbReference type="EMBL" id="HBUF01158084">
    <property type="protein sequence ID" value="CAG6649528.1"/>
    <property type="molecule type" value="Transcribed_RNA"/>
</dbReference>
<name>A0A8D8RF46_9HEMI</name>
<feature type="transmembrane region" description="Helical" evidence="1">
    <location>
        <begin position="31"/>
        <end position="58"/>
    </location>
</feature>
<organism evidence="2">
    <name type="scientific">Cacopsylla melanoneura</name>
    <dbReference type="NCBI Taxonomy" id="428564"/>
    <lineage>
        <taxon>Eukaryota</taxon>
        <taxon>Metazoa</taxon>
        <taxon>Ecdysozoa</taxon>
        <taxon>Arthropoda</taxon>
        <taxon>Hexapoda</taxon>
        <taxon>Insecta</taxon>
        <taxon>Pterygota</taxon>
        <taxon>Neoptera</taxon>
        <taxon>Paraneoptera</taxon>
        <taxon>Hemiptera</taxon>
        <taxon>Sternorrhyncha</taxon>
        <taxon>Psylloidea</taxon>
        <taxon>Psyllidae</taxon>
        <taxon>Psyllinae</taxon>
        <taxon>Cacopsylla</taxon>
    </lineage>
</organism>
<keyword evidence="1" id="KW-0812">Transmembrane</keyword>
<accession>A0A8D8RF46</accession>